<dbReference type="Proteomes" id="UP000683507">
    <property type="component" value="Chromosome"/>
</dbReference>
<organism evidence="4 5">
    <name type="scientific">Parvicella tangerina</name>
    <dbReference type="NCBI Taxonomy" id="2829795"/>
    <lineage>
        <taxon>Bacteria</taxon>
        <taxon>Pseudomonadati</taxon>
        <taxon>Bacteroidota</taxon>
        <taxon>Flavobacteriia</taxon>
        <taxon>Flavobacteriales</taxon>
        <taxon>Parvicellaceae</taxon>
        <taxon>Parvicella</taxon>
    </lineage>
</organism>
<dbReference type="KEGG" id="ptan:CRYO30217_02741"/>
<comment type="similarity">
    <text evidence="1">Belongs to the iron-sulfur cluster assembly SufBD family.</text>
</comment>
<name>A0A916JPH1_9FLAO</name>
<evidence type="ECO:0000313" key="5">
    <source>
        <dbReference type="Proteomes" id="UP000683507"/>
    </source>
</evidence>
<gene>
    <name evidence="4" type="primary">sufD</name>
    <name evidence="4" type="ORF">CRYO30217_02741</name>
</gene>
<evidence type="ECO:0000259" key="3">
    <source>
        <dbReference type="Pfam" id="PF19295"/>
    </source>
</evidence>
<dbReference type="Pfam" id="PF19295">
    <property type="entry name" value="SufBD_N"/>
    <property type="match status" value="1"/>
</dbReference>
<sequence>MTLLKEKNIDLPKSEISKSAVEAALAALESLEFPTRKVEDWRYAKLGKILNKELSIAGESEVDLTEVLIEGLDAFQVVFVNGRLNKELSNFPSEEGVVAKPLNEVSGDKYNELAKDSKEIFTAINTAYVQEGLYLEVEKNRKLSKPIYVINLFSGTQAIANTRNLIVAQTGAEVDIIQGFYGIHSKEFFNNSLTEVYVHANAKVSIDKIQNLGQEDRQISSEEVYQENDSTFMINTFQLGGEFIRNGVNIKVDGTNCHTEMNGFFNGKGKQYLDNHTRVDHLKSNCISSELYKGILRDSSTGVFNGKVIVHQDAQVIEAYQQNNNVILSDNAVMNTKPELEIYADDVKCSHGTTTGQFDEQAIFYLQARGVSKSAAKEMLVAAFAEEVFEKVENESVVEFVRSLM</sequence>
<dbReference type="InterPro" id="IPR045595">
    <property type="entry name" value="SufBD_N"/>
</dbReference>
<protein>
    <submittedName>
        <fullName evidence="4">FeS cluster assembly protein SufD</fullName>
    </submittedName>
</protein>
<dbReference type="GO" id="GO:0016226">
    <property type="term" value="P:iron-sulfur cluster assembly"/>
    <property type="evidence" value="ECO:0007669"/>
    <property type="project" value="InterPro"/>
</dbReference>
<proteinExistence type="inferred from homology"/>
<dbReference type="Pfam" id="PF01458">
    <property type="entry name" value="SUFBD_core"/>
    <property type="match status" value="1"/>
</dbReference>
<dbReference type="InterPro" id="IPR055346">
    <property type="entry name" value="Fe-S_cluster_assembly_SufBD"/>
</dbReference>
<dbReference type="PANTHER" id="PTHR43575:SF1">
    <property type="entry name" value="PROTEIN ABCI7, CHLOROPLASTIC"/>
    <property type="match status" value="1"/>
</dbReference>
<dbReference type="InterPro" id="IPR000825">
    <property type="entry name" value="SUF_FeS_clus_asmbl_SufBD_core"/>
</dbReference>
<feature type="domain" description="SUF system FeS cluster assembly SufBD core" evidence="2">
    <location>
        <begin position="155"/>
        <end position="384"/>
    </location>
</feature>
<dbReference type="NCBIfam" id="TIGR01981">
    <property type="entry name" value="sufD"/>
    <property type="match status" value="1"/>
</dbReference>
<evidence type="ECO:0000256" key="1">
    <source>
        <dbReference type="ARBA" id="ARBA00043967"/>
    </source>
</evidence>
<dbReference type="RefSeq" id="WP_258542948.1">
    <property type="nucleotide sequence ID" value="NZ_OU015584.1"/>
</dbReference>
<keyword evidence="5" id="KW-1185">Reference proteome</keyword>
<dbReference type="EMBL" id="OU015584">
    <property type="protein sequence ID" value="CAG5085376.1"/>
    <property type="molecule type" value="Genomic_DNA"/>
</dbReference>
<dbReference type="SUPFAM" id="SSF101960">
    <property type="entry name" value="Stabilizer of iron transporter SufD"/>
    <property type="match status" value="1"/>
</dbReference>
<dbReference type="InterPro" id="IPR011542">
    <property type="entry name" value="SUF_FeS_clus_asmbl_SufD"/>
</dbReference>
<dbReference type="InterPro" id="IPR037284">
    <property type="entry name" value="SUF_FeS_clus_asmbl_SufBD_sf"/>
</dbReference>
<accession>A0A916JPH1</accession>
<reference evidence="4" key="1">
    <citation type="submission" date="2021-04" db="EMBL/GenBank/DDBJ databases">
        <authorList>
            <person name="Rodrigo-Torres L."/>
            <person name="Arahal R. D."/>
            <person name="Lucena T."/>
        </authorList>
    </citation>
    <scope>NUCLEOTIDE SEQUENCE</scope>
    <source>
        <strain evidence="4">AS29M-1</strain>
    </source>
</reference>
<dbReference type="PANTHER" id="PTHR43575">
    <property type="entry name" value="PROTEIN ABCI7, CHLOROPLASTIC"/>
    <property type="match status" value="1"/>
</dbReference>
<evidence type="ECO:0000259" key="2">
    <source>
        <dbReference type="Pfam" id="PF01458"/>
    </source>
</evidence>
<dbReference type="AlphaFoldDB" id="A0A916JPH1"/>
<feature type="domain" description="SUF system FeS cluster assembly SufBD N-terminal" evidence="3">
    <location>
        <begin position="8"/>
        <end position="148"/>
    </location>
</feature>
<evidence type="ECO:0000313" key="4">
    <source>
        <dbReference type="EMBL" id="CAG5085376.1"/>
    </source>
</evidence>